<feature type="compositionally biased region" description="Polar residues" evidence="1">
    <location>
        <begin position="124"/>
        <end position="137"/>
    </location>
</feature>
<feature type="compositionally biased region" description="Low complexity" evidence="1">
    <location>
        <begin position="87"/>
        <end position="97"/>
    </location>
</feature>
<dbReference type="EMBL" id="GBHO01038071">
    <property type="protein sequence ID" value="JAG05533.1"/>
    <property type="molecule type" value="Transcribed_RNA"/>
</dbReference>
<dbReference type="AlphaFoldDB" id="A0A0A9WGB6"/>
<protein>
    <submittedName>
        <fullName evidence="2">Non-structural polyprotein pORF1</fullName>
    </submittedName>
</protein>
<proteinExistence type="predicted"/>
<gene>
    <name evidence="2" type="ORF">CM83_2550</name>
</gene>
<accession>A0A0A9WGB6</accession>
<reference evidence="2" key="1">
    <citation type="journal article" date="2014" name="PLoS ONE">
        <title>Transcriptome-Based Identification of ABC Transporters in the Western Tarnished Plant Bug Lygus hesperus.</title>
        <authorList>
            <person name="Hull J.J."/>
            <person name="Chaney K."/>
            <person name="Geib S.M."/>
            <person name="Fabrick J.A."/>
            <person name="Brent C.S."/>
            <person name="Walsh D."/>
            <person name="Lavine L.C."/>
        </authorList>
    </citation>
    <scope>NUCLEOTIDE SEQUENCE</scope>
</reference>
<sequence length="229" mass="25909">CGDAIIAKMTEMVRWILTYRRIAGERDELLRRCSMEDRDRGVKTTEWEEERARLTEQIRQLKLAQETAPPRRRKTLDELTFDETSSEEGSTQEGPTTNFTTPSLPPTRKKSNVQLPTPMDEADTLSTGPNAHKTSIKNNKASKPCLVCGRPGRVLLGFRCSPCNEFWRRLRHNYERGRDLPFCDGHPDRRPKTCSGCRRAAYEVALLNAHPGKTLPIPSVQDTGSQGGE</sequence>
<feature type="non-terminal residue" evidence="2">
    <location>
        <position position="229"/>
    </location>
</feature>
<reference evidence="2" key="2">
    <citation type="submission" date="2014-07" db="EMBL/GenBank/DDBJ databases">
        <authorList>
            <person name="Hull J."/>
        </authorList>
    </citation>
    <scope>NUCLEOTIDE SEQUENCE</scope>
</reference>
<evidence type="ECO:0000256" key="1">
    <source>
        <dbReference type="SAM" id="MobiDB-lite"/>
    </source>
</evidence>
<evidence type="ECO:0000313" key="2">
    <source>
        <dbReference type="EMBL" id="JAG05533.1"/>
    </source>
</evidence>
<feature type="non-terminal residue" evidence="2">
    <location>
        <position position="1"/>
    </location>
</feature>
<name>A0A0A9WGB6_LYGHE</name>
<feature type="region of interest" description="Disordered" evidence="1">
    <location>
        <begin position="61"/>
        <end position="137"/>
    </location>
</feature>
<organism evidence="2">
    <name type="scientific">Lygus hesperus</name>
    <name type="common">Western plant bug</name>
    <dbReference type="NCBI Taxonomy" id="30085"/>
    <lineage>
        <taxon>Eukaryota</taxon>
        <taxon>Metazoa</taxon>
        <taxon>Ecdysozoa</taxon>
        <taxon>Arthropoda</taxon>
        <taxon>Hexapoda</taxon>
        <taxon>Insecta</taxon>
        <taxon>Pterygota</taxon>
        <taxon>Neoptera</taxon>
        <taxon>Paraneoptera</taxon>
        <taxon>Hemiptera</taxon>
        <taxon>Heteroptera</taxon>
        <taxon>Panheteroptera</taxon>
        <taxon>Cimicomorpha</taxon>
        <taxon>Miridae</taxon>
        <taxon>Mirini</taxon>
        <taxon>Lygus</taxon>
    </lineage>
</organism>